<feature type="transmembrane region" description="Helical" evidence="6">
    <location>
        <begin position="42"/>
        <end position="69"/>
    </location>
</feature>
<evidence type="ECO:0000256" key="3">
    <source>
        <dbReference type="ARBA" id="ARBA00022692"/>
    </source>
</evidence>
<protein>
    <submittedName>
        <fullName evidence="7">18060_t:CDS:1</fullName>
    </submittedName>
</protein>
<dbReference type="OrthoDB" id="440424at2759"/>
<comment type="subcellular location">
    <subcellularLocation>
        <location evidence="1">Membrane</location>
        <topology evidence="1">Multi-pass membrane protein</topology>
    </subcellularLocation>
</comment>
<dbReference type="Proteomes" id="UP000789342">
    <property type="component" value="Unassembled WGS sequence"/>
</dbReference>
<evidence type="ECO:0000256" key="6">
    <source>
        <dbReference type="SAM" id="Phobius"/>
    </source>
</evidence>
<evidence type="ECO:0000256" key="5">
    <source>
        <dbReference type="ARBA" id="ARBA00023136"/>
    </source>
</evidence>
<dbReference type="EMBL" id="CAJVPV010000958">
    <property type="protein sequence ID" value="CAG8481278.1"/>
    <property type="molecule type" value="Genomic_DNA"/>
</dbReference>
<proteinExistence type="inferred from homology"/>
<evidence type="ECO:0000313" key="7">
    <source>
        <dbReference type="EMBL" id="CAG8481278.1"/>
    </source>
</evidence>
<accession>A0A9N8W8S3</accession>
<feature type="transmembrane region" description="Helical" evidence="6">
    <location>
        <begin position="89"/>
        <end position="119"/>
    </location>
</feature>
<dbReference type="Pfam" id="PF06140">
    <property type="entry name" value="Ifi-6-16"/>
    <property type="match status" value="1"/>
</dbReference>
<sequence length="218" mass="23219">MTNISEIPLVDVFKGVILDHLMRDGFLRRPPENFFIKHRAKILTCAAVTGGALLGPFAITGVVAALGFGQAGIAAGSTAAWMMSLYRGYVAAGSLVSILQSVGAAGLGGAVASAISSILESNSDELRELGTFLNIRCENNAHTTVVLEINITGNEDEKLLSLLRGFDLARQVVSTRVGRFEFFIGEGSNILYNFLVDNYGDVSVTTLTPSSYLLNLND</sequence>
<evidence type="ECO:0000256" key="2">
    <source>
        <dbReference type="ARBA" id="ARBA00007262"/>
    </source>
</evidence>
<dbReference type="PANTHER" id="PTHR16932:SF18">
    <property type="entry name" value="INTERFERON, ALPHA-INDUCIBLE PROTEIN 27-LIKE 2"/>
    <property type="match status" value="1"/>
</dbReference>
<keyword evidence="8" id="KW-1185">Reference proteome</keyword>
<evidence type="ECO:0000313" key="8">
    <source>
        <dbReference type="Proteomes" id="UP000789342"/>
    </source>
</evidence>
<dbReference type="AlphaFoldDB" id="A0A9N8W8S3"/>
<comment type="caution">
    <text evidence="7">The sequence shown here is derived from an EMBL/GenBank/DDBJ whole genome shotgun (WGS) entry which is preliminary data.</text>
</comment>
<gene>
    <name evidence="7" type="ORF">AMORRO_LOCUS2318</name>
</gene>
<dbReference type="PANTHER" id="PTHR16932">
    <property type="entry name" value="INTERFERON ALPHA-INDUCIBLE PROTEIN 27"/>
    <property type="match status" value="1"/>
</dbReference>
<evidence type="ECO:0000256" key="4">
    <source>
        <dbReference type="ARBA" id="ARBA00022989"/>
    </source>
</evidence>
<keyword evidence="3 6" id="KW-0812">Transmembrane</keyword>
<keyword evidence="5 6" id="KW-0472">Membrane</keyword>
<comment type="similarity">
    <text evidence="2">Belongs to the IFI6/IFI27 family.</text>
</comment>
<dbReference type="GO" id="GO:0016020">
    <property type="term" value="C:membrane"/>
    <property type="evidence" value="ECO:0007669"/>
    <property type="project" value="UniProtKB-SubCell"/>
</dbReference>
<evidence type="ECO:0000256" key="1">
    <source>
        <dbReference type="ARBA" id="ARBA00004141"/>
    </source>
</evidence>
<name>A0A9N8W8S3_9GLOM</name>
<dbReference type="InterPro" id="IPR038213">
    <property type="entry name" value="IFI6/IFI27-like_sf"/>
</dbReference>
<reference evidence="7" key="1">
    <citation type="submission" date="2021-06" db="EMBL/GenBank/DDBJ databases">
        <authorList>
            <person name="Kallberg Y."/>
            <person name="Tangrot J."/>
            <person name="Rosling A."/>
        </authorList>
    </citation>
    <scope>NUCLEOTIDE SEQUENCE</scope>
    <source>
        <strain evidence="7">CL551</strain>
    </source>
</reference>
<organism evidence="7 8">
    <name type="scientific">Acaulospora morrowiae</name>
    <dbReference type="NCBI Taxonomy" id="94023"/>
    <lineage>
        <taxon>Eukaryota</taxon>
        <taxon>Fungi</taxon>
        <taxon>Fungi incertae sedis</taxon>
        <taxon>Mucoromycota</taxon>
        <taxon>Glomeromycotina</taxon>
        <taxon>Glomeromycetes</taxon>
        <taxon>Diversisporales</taxon>
        <taxon>Acaulosporaceae</taxon>
        <taxon>Acaulospora</taxon>
    </lineage>
</organism>
<dbReference type="InterPro" id="IPR009311">
    <property type="entry name" value="IFI6/IFI27-like"/>
</dbReference>
<dbReference type="Gene3D" id="6.10.110.10">
    <property type="match status" value="1"/>
</dbReference>
<keyword evidence="4 6" id="KW-1133">Transmembrane helix</keyword>